<dbReference type="PANTHER" id="PTHR43213">
    <property type="entry name" value="BIFUNCTIONAL DTTP/UTP PYROPHOSPHATASE/METHYLTRANSFERASE PROTEIN-RELATED"/>
    <property type="match status" value="1"/>
</dbReference>
<comment type="cofactor">
    <cofactor evidence="1 4">
        <name>a divalent metal cation</name>
        <dbReference type="ChEBI" id="CHEBI:60240"/>
    </cofactor>
</comment>
<dbReference type="GO" id="GO:0036221">
    <property type="term" value="F:UTP diphosphatase activity"/>
    <property type="evidence" value="ECO:0007669"/>
    <property type="project" value="RHEA"/>
</dbReference>
<organism evidence="5 6">
    <name type="scientific">Moraxella nonliquefaciens</name>
    <dbReference type="NCBI Taxonomy" id="478"/>
    <lineage>
        <taxon>Bacteria</taxon>
        <taxon>Pseudomonadati</taxon>
        <taxon>Pseudomonadota</taxon>
        <taxon>Gammaproteobacteria</taxon>
        <taxon>Moraxellales</taxon>
        <taxon>Moraxellaceae</taxon>
        <taxon>Moraxella</taxon>
    </lineage>
</organism>
<comment type="catalytic activity">
    <reaction evidence="4">
        <text>dTTP + H2O = dTMP + diphosphate + H(+)</text>
        <dbReference type="Rhea" id="RHEA:28534"/>
        <dbReference type="ChEBI" id="CHEBI:15377"/>
        <dbReference type="ChEBI" id="CHEBI:15378"/>
        <dbReference type="ChEBI" id="CHEBI:33019"/>
        <dbReference type="ChEBI" id="CHEBI:37568"/>
        <dbReference type="ChEBI" id="CHEBI:63528"/>
        <dbReference type="EC" id="3.6.1.9"/>
    </reaction>
</comment>
<dbReference type="InterPro" id="IPR029001">
    <property type="entry name" value="ITPase-like_fam"/>
</dbReference>
<evidence type="ECO:0000313" key="5">
    <source>
        <dbReference type="EMBL" id="OBX51041.1"/>
    </source>
</evidence>
<feature type="site" description="Important for substrate specificity" evidence="4">
    <location>
        <position position="13"/>
    </location>
</feature>
<comment type="function">
    <text evidence="4">Nucleoside triphosphate pyrophosphatase that hydrolyzes dTTP and UTP. May have a dual role in cell division arrest and in preventing the incorporation of modified nucleotides into cellular nucleic acids.</text>
</comment>
<feature type="site" description="Important for substrate specificity" evidence="4">
    <location>
        <position position="158"/>
    </location>
</feature>
<dbReference type="GO" id="GO:0005737">
    <property type="term" value="C:cytoplasm"/>
    <property type="evidence" value="ECO:0007669"/>
    <property type="project" value="UniProtKB-SubCell"/>
</dbReference>
<comment type="caution">
    <text evidence="4">Lacks conserved residue(s) required for the propagation of feature annotation.</text>
</comment>
<dbReference type="AlphaFoldDB" id="A0A1B8PJW4"/>
<evidence type="ECO:0000256" key="2">
    <source>
        <dbReference type="ARBA" id="ARBA00022801"/>
    </source>
</evidence>
<keyword evidence="3 4" id="KW-0546">Nucleotide metabolism</keyword>
<dbReference type="Pfam" id="PF02545">
    <property type="entry name" value="Maf"/>
    <property type="match status" value="1"/>
</dbReference>
<keyword evidence="4" id="KW-0963">Cytoplasm</keyword>
<dbReference type="Gene3D" id="3.90.950.10">
    <property type="match status" value="1"/>
</dbReference>
<comment type="subcellular location">
    <subcellularLocation>
        <location evidence="4">Cytoplasm</location>
    </subcellularLocation>
</comment>
<feature type="active site" description="Proton acceptor" evidence="4">
    <location>
        <position position="70"/>
    </location>
</feature>
<dbReference type="EC" id="3.6.1.9" evidence="4"/>
<dbReference type="GO" id="GO:0036218">
    <property type="term" value="F:dTTP diphosphatase activity"/>
    <property type="evidence" value="ECO:0007669"/>
    <property type="project" value="RHEA"/>
</dbReference>
<protein>
    <recommendedName>
        <fullName evidence="4">dTTP/UTP pyrophosphatase</fullName>
        <shortName evidence="4">dTTPase/UTPase</shortName>
        <ecNumber evidence="4">3.6.1.9</ecNumber>
    </recommendedName>
    <alternativeName>
        <fullName evidence="4">Nucleoside triphosphate pyrophosphatase</fullName>
    </alternativeName>
    <alternativeName>
        <fullName evidence="4">Nucleotide pyrophosphatase</fullName>
        <shortName evidence="4">Nucleotide PPase</shortName>
    </alternativeName>
</protein>
<keyword evidence="2 4" id="KW-0378">Hydrolase</keyword>
<dbReference type="RefSeq" id="WP_066892971.1">
    <property type="nucleotide sequence ID" value="NZ_LZDN01000009.1"/>
</dbReference>
<evidence type="ECO:0000256" key="1">
    <source>
        <dbReference type="ARBA" id="ARBA00001968"/>
    </source>
</evidence>
<feature type="site" description="Important for substrate specificity" evidence="4">
    <location>
        <position position="71"/>
    </location>
</feature>
<dbReference type="InterPro" id="IPR003697">
    <property type="entry name" value="Maf-like"/>
</dbReference>
<dbReference type="SUPFAM" id="SSF52972">
    <property type="entry name" value="ITPase-like"/>
    <property type="match status" value="1"/>
</dbReference>
<dbReference type="OrthoDB" id="9807767at2"/>
<proteinExistence type="inferred from homology"/>
<dbReference type="EMBL" id="LZDN01000009">
    <property type="protein sequence ID" value="OBX51041.1"/>
    <property type="molecule type" value="Genomic_DNA"/>
</dbReference>
<name>A0A1B8PJW4_MORNO</name>
<comment type="caution">
    <text evidence="5">The sequence shown here is derived from an EMBL/GenBank/DDBJ whole genome shotgun (WGS) entry which is preliminary data.</text>
</comment>
<gene>
    <name evidence="5" type="ORF">A9Z60_08645</name>
</gene>
<dbReference type="PIRSF" id="PIRSF006305">
    <property type="entry name" value="Maf"/>
    <property type="match status" value="1"/>
</dbReference>
<dbReference type="Proteomes" id="UP000092671">
    <property type="component" value="Unassembled WGS sequence"/>
</dbReference>
<dbReference type="CDD" id="cd00555">
    <property type="entry name" value="Maf"/>
    <property type="match status" value="1"/>
</dbReference>
<dbReference type="HAMAP" id="MF_00528">
    <property type="entry name" value="Maf"/>
    <property type="match status" value="1"/>
</dbReference>
<accession>A0A1B8PJW4</accession>
<comment type="similarity">
    <text evidence="4">Belongs to the Maf family. YhdE subfamily.</text>
</comment>
<dbReference type="PANTHER" id="PTHR43213:SF5">
    <property type="entry name" value="BIFUNCTIONAL DTTP_UTP PYROPHOSPHATASE_METHYLTRANSFERASE PROTEIN-RELATED"/>
    <property type="match status" value="1"/>
</dbReference>
<evidence type="ECO:0000256" key="4">
    <source>
        <dbReference type="HAMAP-Rule" id="MF_00528"/>
    </source>
</evidence>
<sequence>MNIPLILASTSPRRRELLTHLYTPFTVKSVDIDERFYTNESPHDYIMRMVSAKACVACADVQTAVVITADTIGVVDDEILTKPTDKAHAFAMWNKLSDNTHEIWTAVCASVVKDGKIIFQKVIKVITEVTFIKLTEYQKEQYWTTAEPTDKAGAYAIQGGAMAWVRTINGSYTNVVGLPLAQTAQLIDECISKYWLFGDNHGDKWTHHHSTDHF</sequence>
<evidence type="ECO:0000256" key="3">
    <source>
        <dbReference type="ARBA" id="ARBA00023080"/>
    </source>
</evidence>
<evidence type="ECO:0000313" key="6">
    <source>
        <dbReference type="Proteomes" id="UP000092671"/>
    </source>
</evidence>
<dbReference type="NCBIfam" id="TIGR00172">
    <property type="entry name" value="maf"/>
    <property type="match status" value="1"/>
</dbReference>
<reference evidence="5 6" key="1">
    <citation type="submission" date="2016-06" db="EMBL/GenBank/DDBJ databases">
        <title>Draft genome of Moraxella nonliquefaciens CCUG 60284.</title>
        <authorList>
            <person name="Salva-Serra F."/>
            <person name="Engstrom-Jakobsson H."/>
            <person name="Thorell K."/>
            <person name="Gonzales-Siles L."/>
            <person name="Karlsson R."/>
            <person name="Boulund F."/>
            <person name="Engstrand L."/>
            <person name="Kristiansson E."/>
            <person name="Moore E."/>
        </authorList>
    </citation>
    <scope>NUCLEOTIDE SEQUENCE [LARGE SCALE GENOMIC DNA]</scope>
    <source>
        <strain evidence="5 6">CCUG 60284</strain>
    </source>
</reference>
<comment type="catalytic activity">
    <reaction evidence="4">
        <text>UTP + H2O = UMP + diphosphate + H(+)</text>
        <dbReference type="Rhea" id="RHEA:29395"/>
        <dbReference type="ChEBI" id="CHEBI:15377"/>
        <dbReference type="ChEBI" id="CHEBI:15378"/>
        <dbReference type="ChEBI" id="CHEBI:33019"/>
        <dbReference type="ChEBI" id="CHEBI:46398"/>
        <dbReference type="ChEBI" id="CHEBI:57865"/>
        <dbReference type="EC" id="3.6.1.9"/>
    </reaction>
</comment>
<dbReference type="GO" id="GO:0009117">
    <property type="term" value="P:nucleotide metabolic process"/>
    <property type="evidence" value="ECO:0007669"/>
    <property type="project" value="UniProtKB-KW"/>
</dbReference>